<keyword evidence="8" id="KW-0408">Iron</keyword>
<dbReference type="GO" id="GO:0003700">
    <property type="term" value="F:DNA-binding transcription factor activity"/>
    <property type="evidence" value="ECO:0007669"/>
    <property type="project" value="InterPro"/>
</dbReference>
<dbReference type="GO" id="GO:0000976">
    <property type="term" value="F:transcription cis-regulatory region binding"/>
    <property type="evidence" value="ECO:0007669"/>
    <property type="project" value="TreeGrafter"/>
</dbReference>
<comment type="caution">
    <text evidence="9">The sequence shown here is derived from an EMBL/GenBank/DDBJ whole genome shotgun (WGS) entry which is preliminary data.</text>
</comment>
<dbReference type="InterPro" id="IPR036390">
    <property type="entry name" value="WH_DNA-bd_sf"/>
</dbReference>
<reference evidence="9" key="1">
    <citation type="journal article" date="2020" name="mSystems">
        <title>Genome- and Community-Level Interaction Insights into Carbon Utilization and Element Cycling Functions of Hydrothermarchaeota in Hydrothermal Sediment.</title>
        <authorList>
            <person name="Zhou Z."/>
            <person name="Liu Y."/>
            <person name="Xu W."/>
            <person name="Pan J."/>
            <person name="Luo Z.H."/>
            <person name="Li M."/>
        </authorList>
    </citation>
    <scope>NUCLEOTIDE SEQUENCE [LARGE SCALE GENOMIC DNA]</scope>
    <source>
        <strain evidence="9">HyVt-570</strain>
    </source>
</reference>
<evidence type="ECO:0000256" key="3">
    <source>
        <dbReference type="ARBA" id="ARBA00022833"/>
    </source>
</evidence>
<dbReference type="InterPro" id="IPR002481">
    <property type="entry name" value="FUR"/>
</dbReference>
<evidence type="ECO:0000256" key="7">
    <source>
        <dbReference type="PIRSR" id="PIRSR602481-1"/>
    </source>
</evidence>
<keyword evidence="2" id="KW-0678">Repressor</keyword>
<dbReference type="InterPro" id="IPR043135">
    <property type="entry name" value="Fur_C"/>
</dbReference>
<feature type="binding site" evidence="7">
    <location>
        <position position="157"/>
    </location>
    <ligand>
        <name>Zn(2+)</name>
        <dbReference type="ChEBI" id="CHEBI:29105"/>
    </ligand>
</feature>
<comment type="similarity">
    <text evidence="1">Belongs to the Fur family.</text>
</comment>
<dbReference type="GO" id="GO:0008270">
    <property type="term" value="F:zinc ion binding"/>
    <property type="evidence" value="ECO:0007669"/>
    <property type="project" value="TreeGrafter"/>
</dbReference>
<comment type="cofactor">
    <cofactor evidence="7">
        <name>Zn(2+)</name>
        <dbReference type="ChEBI" id="CHEBI:29105"/>
    </cofactor>
    <text evidence="7">Binds 1 zinc ion per subunit.</text>
</comment>
<dbReference type="CDD" id="cd07153">
    <property type="entry name" value="Fur_like"/>
    <property type="match status" value="1"/>
</dbReference>
<evidence type="ECO:0000256" key="8">
    <source>
        <dbReference type="PIRSR" id="PIRSR602481-2"/>
    </source>
</evidence>
<accession>A0A7C4Z488</accession>
<feature type="binding site" evidence="7">
    <location>
        <position position="110"/>
    </location>
    <ligand>
        <name>Zn(2+)</name>
        <dbReference type="ChEBI" id="CHEBI:29105"/>
    </ligand>
</feature>
<proteinExistence type="inferred from homology"/>
<feature type="binding site" evidence="7">
    <location>
        <position position="154"/>
    </location>
    <ligand>
        <name>Zn(2+)</name>
        <dbReference type="ChEBI" id="CHEBI:29105"/>
    </ligand>
</feature>
<feature type="binding site" evidence="8">
    <location>
        <position position="123"/>
    </location>
    <ligand>
        <name>Fe cation</name>
        <dbReference type="ChEBI" id="CHEBI:24875"/>
    </ligand>
</feature>
<keyword evidence="6" id="KW-0804">Transcription</keyword>
<dbReference type="PANTHER" id="PTHR33202">
    <property type="entry name" value="ZINC UPTAKE REGULATION PROTEIN"/>
    <property type="match status" value="1"/>
</dbReference>
<keyword evidence="4" id="KW-0805">Transcription regulation</keyword>
<dbReference type="GO" id="GO:1900376">
    <property type="term" value="P:regulation of secondary metabolite biosynthetic process"/>
    <property type="evidence" value="ECO:0007669"/>
    <property type="project" value="TreeGrafter"/>
</dbReference>
<sequence length="169" mass="18901">MPAPLFVIMGVFMACNRETLTQLIEQKHLRATEARCRILELLHETHAHYTPEEVLEALRERGEPLSIATLYQNLAKLAEAGLIARFVGPDGHTRYDVNTEPHHHLVCKVCGRMVDVGVKGPLERIRPVALFEEEKGEVEAWKIGQVHLEFHGVCPACQAKLAHEAAQSA</sequence>
<feature type="binding site" evidence="7">
    <location>
        <position position="107"/>
    </location>
    <ligand>
        <name>Zn(2+)</name>
        <dbReference type="ChEBI" id="CHEBI:29105"/>
    </ligand>
</feature>
<name>A0A7C4Z488_9DEIN</name>
<dbReference type="Gene3D" id="1.10.10.10">
    <property type="entry name" value="Winged helix-like DNA-binding domain superfamily/Winged helix DNA-binding domain"/>
    <property type="match status" value="1"/>
</dbReference>
<evidence type="ECO:0000256" key="1">
    <source>
        <dbReference type="ARBA" id="ARBA00007957"/>
    </source>
</evidence>
<dbReference type="SUPFAM" id="SSF46785">
    <property type="entry name" value="Winged helix' DNA-binding domain"/>
    <property type="match status" value="1"/>
</dbReference>
<dbReference type="GO" id="GO:0045892">
    <property type="term" value="P:negative regulation of DNA-templated transcription"/>
    <property type="evidence" value="ECO:0007669"/>
    <property type="project" value="TreeGrafter"/>
</dbReference>
<dbReference type="EMBL" id="DRPZ01000008">
    <property type="protein sequence ID" value="HGY08475.1"/>
    <property type="molecule type" value="Genomic_DNA"/>
</dbReference>
<organism evidence="9">
    <name type="scientific">Oceanithermus profundus</name>
    <dbReference type="NCBI Taxonomy" id="187137"/>
    <lineage>
        <taxon>Bacteria</taxon>
        <taxon>Thermotogati</taxon>
        <taxon>Deinococcota</taxon>
        <taxon>Deinococci</taxon>
        <taxon>Thermales</taxon>
        <taxon>Thermaceae</taxon>
        <taxon>Oceanithermus</taxon>
    </lineage>
</organism>
<evidence type="ECO:0000313" key="9">
    <source>
        <dbReference type="EMBL" id="HGY08475.1"/>
    </source>
</evidence>
<dbReference type="Pfam" id="PF01475">
    <property type="entry name" value="FUR"/>
    <property type="match status" value="1"/>
</dbReference>
<evidence type="ECO:0000256" key="5">
    <source>
        <dbReference type="ARBA" id="ARBA00023125"/>
    </source>
</evidence>
<evidence type="ECO:0000256" key="4">
    <source>
        <dbReference type="ARBA" id="ARBA00023015"/>
    </source>
</evidence>
<protein>
    <submittedName>
        <fullName evidence="9">Transcriptional repressor</fullName>
    </submittedName>
</protein>
<evidence type="ECO:0000256" key="6">
    <source>
        <dbReference type="ARBA" id="ARBA00023163"/>
    </source>
</evidence>
<keyword evidence="7" id="KW-0479">Metal-binding</keyword>
<dbReference type="PANTHER" id="PTHR33202:SF7">
    <property type="entry name" value="FERRIC UPTAKE REGULATION PROTEIN"/>
    <property type="match status" value="1"/>
</dbReference>
<keyword evidence="3 7" id="KW-0862">Zinc</keyword>
<evidence type="ECO:0000256" key="2">
    <source>
        <dbReference type="ARBA" id="ARBA00022491"/>
    </source>
</evidence>
<dbReference type="Gene3D" id="3.30.1490.190">
    <property type="match status" value="1"/>
</dbReference>
<comment type="cofactor">
    <cofactor evidence="8">
        <name>Mn(2+)</name>
        <dbReference type="ChEBI" id="CHEBI:29035"/>
    </cofactor>
    <cofactor evidence="8">
        <name>Fe(2+)</name>
        <dbReference type="ChEBI" id="CHEBI:29033"/>
    </cofactor>
    <text evidence="8">Binds 1 Mn(2+) or Fe(2+) ion per subunit.</text>
</comment>
<dbReference type="InterPro" id="IPR036388">
    <property type="entry name" value="WH-like_DNA-bd_sf"/>
</dbReference>
<dbReference type="Proteomes" id="UP000885759">
    <property type="component" value="Unassembled WGS sequence"/>
</dbReference>
<keyword evidence="5" id="KW-0238">DNA-binding</keyword>
<dbReference type="AlphaFoldDB" id="A0A7C4Z488"/>
<gene>
    <name evidence="9" type="ORF">ENK37_00240</name>
</gene>